<evidence type="ECO:0000313" key="3">
    <source>
        <dbReference type="EnsemblFungi" id="EJT69394"/>
    </source>
</evidence>
<evidence type="ECO:0000256" key="1">
    <source>
        <dbReference type="SAM" id="MobiDB-lite"/>
    </source>
</evidence>
<dbReference type="GeneID" id="20353471"/>
<protein>
    <submittedName>
        <fullName evidence="2 3">Uncharacterized protein</fullName>
    </submittedName>
</protein>
<dbReference type="RefSeq" id="XP_009229179.1">
    <property type="nucleotide sequence ID" value="XM_009230915.1"/>
</dbReference>
<keyword evidence="4" id="KW-1185">Reference proteome</keyword>
<dbReference type="Proteomes" id="UP000006039">
    <property type="component" value="Unassembled WGS sequence"/>
</dbReference>
<feature type="compositionally biased region" description="Basic and acidic residues" evidence="1">
    <location>
        <begin position="48"/>
        <end position="61"/>
    </location>
</feature>
<reference evidence="3" key="5">
    <citation type="submission" date="2018-04" db="UniProtKB">
        <authorList>
            <consortium name="EnsemblFungi"/>
        </authorList>
    </citation>
    <scope>IDENTIFICATION</scope>
    <source>
        <strain evidence="3">R3-111a-1</strain>
    </source>
</reference>
<dbReference type="EMBL" id="GL385404">
    <property type="protein sequence ID" value="EJT69394.1"/>
    <property type="molecule type" value="Genomic_DNA"/>
</dbReference>
<gene>
    <name evidence="3" type="primary">20353471</name>
    <name evidence="2" type="ORF">GGTG_13013</name>
</gene>
<organism evidence="2">
    <name type="scientific">Gaeumannomyces tritici (strain R3-111a-1)</name>
    <name type="common">Wheat and barley take-all root rot fungus</name>
    <name type="synonym">Gaeumannomyces graminis var. tritici</name>
    <dbReference type="NCBI Taxonomy" id="644352"/>
    <lineage>
        <taxon>Eukaryota</taxon>
        <taxon>Fungi</taxon>
        <taxon>Dikarya</taxon>
        <taxon>Ascomycota</taxon>
        <taxon>Pezizomycotina</taxon>
        <taxon>Sordariomycetes</taxon>
        <taxon>Sordariomycetidae</taxon>
        <taxon>Magnaporthales</taxon>
        <taxon>Magnaporthaceae</taxon>
        <taxon>Gaeumannomyces</taxon>
    </lineage>
</organism>
<reference evidence="2" key="2">
    <citation type="submission" date="2010-07" db="EMBL/GenBank/DDBJ databases">
        <authorList>
            <consortium name="The Broad Institute Genome Sequencing Platform"/>
            <consortium name="Broad Institute Genome Sequencing Center for Infectious Disease"/>
            <person name="Ma L.-J."/>
            <person name="Dead R."/>
            <person name="Young S."/>
            <person name="Zeng Q."/>
            <person name="Koehrsen M."/>
            <person name="Alvarado L."/>
            <person name="Berlin A."/>
            <person name="Chapman S.B."/>
            <person name="Chen Z."/>
            <person name="Freedman E."/>
            <person name="Gellesch M."/>
            <person name="Goldberg J."/>
            <person name="Griggs A."/>
            <person name="Gujja S."/>
            <person name="Heilman E.R."/>
            <person name="Heiman D."/>
            <person name="Hepburn T."/>
            <person name="Howarth C."/>
            <person name="Jen D."/>
            <person name="Larson L."/>
            <person name="Mehta T."/>
            <person name="Neiman D."/>
            <person name="Pearson M."/>
            <person name="Roberts A."/>
            <person name="Saif S."/>
            <person name="Shea T."/>
            <person name="Shenoy N."/>
            <person name="Sisk P."/>
            <person name="Stolte C."/>
            <person name="Sykes S."/>
            <person name="Walk T."/>
            <person name="White J."/>
            <person name="Yandava C."/>
            <person name="Haas B."/>
            <person name="Nusbaum C."/>
            <person name="Birren B."/>
        </authorList>
    </citation>
    <scope>NUCLEOTIDE SEQUENCE</scope>
    <source>
        <strain evidence="2">R3-111a-1</strain>
    </source>
</reference>
<name>J3PHN3_GAET3</name>
<dbReference type="AlphaFoldDB" id="J3PHN3"/>
<proteinExistence type="predicted"/>
<dbReference type="VEuPathDB" id="FungiDB:GGTG_13013"/>
<reference evidence="3" key="4">
    <citation type="journal article" date="2015" name="G3 (Bethesda)">
        <title>Genome sequences of three phytopathogenic species of the Magnaporthaceae family of fungi.</title>
        <authorList>
            <person name="Okagaki L.H."/>
            <person name="Nunes C.C."/>
            <person name="Sailsbery J."/>
            <person name="Clay B."/>
            <person name="Brown D."/>
            <person name="John T."/>
            <person name="Oh Y."/>
            <person name="Young N."/>
            <person name="Fitzgerald M."/>
            <person name="Haas B.J."/>
            <person name="Zeng Q."/>
            <person name="Young S."/>
            <person name="Adiconis X."/>
            <person name="Fan L."/>
            <person name="Levin J.Z."/>
            <person name="Mitchell T.K."/>
            <person name="Okubara P.A."/>
            <person name="Farman M.L."/>
            <person name="Kohn L.M."/>
            <person name="Birren B."/>
            <person name="Ma L.-J."/>
            <person name="Dean R.A."/>
        </authorList>
    </citation>
    <scope>NUCLEOTIDE SEQUENCE</scope>
    <source>
        <strain evidence="3">R3-111a-1</strain>
    </source>
</reference>
<dbReference type="EnsemblFungi" id="EJT69394">
    <property type="protein sequence ID" value="EJT69394"/>
    <property type="gene ID" value="GGTG_13013"/>
</dbReference>
<reference evidence="2" key="3">
    <citation type="submission" date="2010-09" db="EMBL/GenBank/DDBJ databases">
        <title>Annotation of Gaeumannomyces graminis var. tritici R3-111a-1.</title>
        <authorList>
            <consortium name="The Broad Institute Genome Sequencing Platform"/>
            <person name="Ma L.-J."/>
            <person name="Dead R."/>
            <person name="Young S.K."/>
            <person name="Zeng Q."/>
            <person name="Gargeya S."/>
            <person name="Fitzgerald M."/>
            <person name="Haas B."/>
            <person name="Abouelleil A."/>
            <person name="Alvarado L."/>
            <person name="Arachchi H.M."/>
            <person name="Berlin A."/>
            <person name="Brown A."/>
            <person name="Chapman S.B."/>
            <person name="Chen Z."/>
            <person name="Dunbar C."/>
            <person name="Freedman E."/>
            <person name="Gearin G."/>
            <person name="Gellesch M."/>
            <person name="Goldberg J."/>
            <person name="Griggs A."/>
            <person name="Gujja S."/>
            <person name="Heiman D."/>
            <person name="Howarth C."/>
            <person name="Larson L."/>
            <person name="Lui A."/>
            <person name="MacDonald P.J.P."/>
            <person name="Mehta T."/>
            <person name="Montmayeur A."/>
            <person name="Murphy C."/>
            <person name="Neiman D."/>
            <person name="Pearson M."/>
            <person name="Priest M."/>
            <person name="Roberts A."/>
            <person name="Saif S."/>
            <person name="Shea T."/>
            <person name="Shenoy N."/>
            <person name="Sisk P."/>
            <person name="Stolte C."/>
            <person name="Sykes S."/>
            <person name="Yandava C."/>
            <person name="Wortman J."/>
            <person name="Nusbaum C."/>
            <person name="Birren B."/>
        </authorList>
    </citation>
    <scope>NUCLEOTIDE SEQUENCE</scope>
    <source>
        <strain evidence="2">R3-111a-1</strain>
    </source>
</reference>
<evidence type="ECO:0000313" key="2">
    <source>
        <dbReference type="EMBL" id="EJT69394.1"/>
    </source>
</evidence>
<dbReference type="HOGENOM" id="CLU_1740610_0_0_1"/>
<sequence>MGSVDDEDESLGLSSFCQQAVAGTHACQSGGGGVSALRAPATGVTEDPYGRPHRPELRDGTDFTGILPDHAFGVNRGSFRRGWAGLADRERNHNGSGAIADNDSSAVGAGAGGLKGGGQVQCDMFDGSGDWFGAIVLSHDCITRMEGQRV</sequence>
<feature type="region of interest" description="Disordered" evidence="1">
    <location>
        <begin position="28"/>
        <end position="62"/>
    </location>
</feature>
<reference evidence="4" key="1">
    <citation type="submission" date="2010-07" db="EMBL/GenBank/DDBJ databases">
        <title>The genome sequence of Gaeumannomyces graminis var. tritici strain R3-111a-1.</title>
        <authorList>
            <consortium name="The Broad Institute Genome Sequencing Platform"/>
            <person name="Ma L.-J."/>
            <person name="Dead R."/>
            <person name="Young S."/>
            <person name="Zeng Q."/>
            <person name="Koehrsen M."/>
            <person name="Alvarado L."/>
            <person name="Berlin A."/>
            <person name="Chapman S.B."/>
            <person name="Chen Z."/>
            <person name="Freedman E."/>
            <person name="Gellesch M."/>
            <person name="Goldberg J."/>
            <person name="Griggs A."/>
            <person name="Gujja S."/>
            <person name="Heilman E.R."/>
            <person name="Heiman D."/>
            <person name="Hepburn T."/>
            <person name="Howarth C."/>
            <person name="Jen D."/>
            <person name="Larson L."/>
            <person name="Mehta T."/>
            <person name="Neiman D."/>
            <person name="Pearson M."/>
            <person name="Roberts A."/>
            <person name="Saif S."/>
            <person name="Shea T."/>
            <person name="Shenoy N."/>
            <person name="Sisk P."/>
            <person name="Stolte C."/>
            <person name="Sykes S."/>
            <person name="Walk T."/>
            <person name="White J."/>
            <person name="Yandava C."/>
            <person name="Haas B."/>
            <person name="Nusbaum C."/>
            <person name="Birren B."/>
        </authorList>
    </citation>
    <scope>NUCLEOTIDE SEQUENCE [LARGE SCALE GENOMIC DNA]</scope>
    <source>
        <strain evidence="4">R3-111a-1</strain>
    </source>
</reference>
<evidence type="ECO:0000313" key="4">
    <source>
        <dbReference type="Proteomes" id="UP000006039"/>
    </source>
</evidence>
<accession>J3PHN3</accession>